<dbReference type="PANTHER" id="PTHR35546">
    <property type="entry name" value="F-BOX PROTEIN INTERACTION DOMAIN PROTEIN-RELATED"/>
    <property type="match status" value="1"/>
</dbReference>
<sequence length="272" mass="32471">MCCRSNPRPVDGFYSTYYVCNPSTRQYCPVVCESQKHEKGFEQHFSVSLAYDPLKSPHYKVFCLWLVSRPTIFTANYQIEIYSSETASWKLSGEVFSRMYRHYMSNGVFWNGSLHWIDTFFFGTFFYFNVDRELRMEMRMPVYDEKLYMKPKNFGECKGRLYLTLSPVHSPANFEILEMKTDYTGWSKRYVVNIQEVLLAYPEFDFYSSYQFDVLLVREVEGESPKNMILMRVEDKVIAYDLHDMSFKEIRKVTREYQENVAYQYIETLACV</sequence>
<keyword evidence="1" id="KW-0472">Membrane</keyword>
<evidence type="ECO:0000259" key="2">
    <source>
        <dbReference type="Pfam" id="PF07734"/>
    </source>
</evidence>
<proteinExistence type="predicted"/>
<reference evidence="3" key="1">
    <citation type="submission" date="2022-04" db="EMBL/GenBank/DDBJ databases">
        <title>A functionally conserved STORR gene fusion in Papaver species that diverged 16.8 million years ago.</title>
        <authorList>
            <person name="Catania T."/>
        </authorList>
    </citation>
    <scope>NUCLEOTIDE SEQUENCE</scope>
    <source>
        <strain evidence="3">S-188037</strain>
    </source>
</reference>
<dbReference type="Pfam" id="PF07734">
    <property type="entry name" value="FBA_1"/>
    <property type="match status" value="1"/>
</dbReference>
<keyword evidence="4" id="KW-1185">Reference proteome</keyword>
<evidence type="ECO:0000256" key="1">
    <source>
        <dbReference type="SAM" id="Phobius"/>
    </source>
</evidence>
<dbReference type="InterPro" id="IPR006527">
    <property type="entry name" value="F-box-assoc_dom_typ1"/>
</dbReference>
<dbReference type="AlphaFoldDB" id="A0AAD4SVC5"/>
<dbReference type="NCBIfam" id="TIGR01640">
    <property type="entry name" value="F_box_assoc_1"/>
    <property type="match status" value="1"/>
</dbReference>
<dbReference type="PANTHER" id="PTHR35546:SF115">
    <property type="entry name" value="F-BOX DOMAIN-CONTAINING PROTEIN"/>
    <property type="match status" value="1"/>
</dbReference>
<dbReference type="InterPro" id="IPR017451">
    <property type="entry name" value="F-box-assoc_interact_dom"/>
</dbReference>
<comment type="caution">
    <text evidence="3">The sequence shown here is derived from an EMBL/GenBank/DDBJ whole genome shotgun (WGS) entry which is preliminary data.</text>
</comment>
<gene>
    <name evidence="3" type="ORF">MKW98_015891</name>
</gene>
<keyword evidence="1" id="KW-0812">Transmembrane</keyword>
<organism evidence="3 4">
    <name type="scientific">Papaver atlanticum</name>
    <dbReference type="NCBI Taxonomy" id="357466"/>
    <lineage>
        <taxon>Eukaryota</taxon>
        <taxon>Viridiplantae</taxon>
        <taxon>Streptophyta</taxon>
        <taxon>Embryophyta</taxon>
        <taxon>Tracheophyta</taxon>
        <taxon>Spermatophyta</taxon>
        <taxon>Magnoliopsida</taxon>
        <taxon>Ranunculales</taxon>
        <taxon>Papaveraceae</taxon>
        <taxon>Papaveroideae</taxon>
        <taxon>Papaver</taxon>
    </lineage>
</organism>
<feature type="domain" description="F-box associated beta-propeller type 1" evidence="2">
    <location>
        <begin position="15"/>
        <end position="118"/>
    </location>
</feature>
<dbReference type="EMBL" id="JAJJMB010008783">
    <property type="protein sequence ID" value="KAI3920903.1"/>
    <property type="molecule type" value="Genomic_DNA"/>
</dbReference>
<feature type="transmembrane region" description="Helical" evidence="1">
    <location>
        <begin position="108"/>
        <end position="130"/>
    </location>
</feature>
<protein>
    <recommendedName>
        <fullName evidence="2">F-box associated beta-propeller type 1 domain-containing protein</fullName>
    </recommendedName>
</protein>
<evidence type="ECO:0000313" key="4">
    <source>
        <dbReference type="Proteomes" id="UP001202328"/>
    </source>
</evidence>
<name>A0AAD4SVC5_9MAGN</name>
<dbReference type="Proteomes" id="UP001202328">
    <property type="component" value="Unassembled WGS sequence"/>
</dbReference>
<keyword evidence="1" id="KW-1133">Transmembrane helix</keyword>
<evidence type="ECO:0000313" key="3">
    <source>
        <dbReference type="EMBL" id="KAI3920903.1"/>
    </source>
</evidence>
<dbReference type="InterPro" id="IPR055290">
    <property type="entry name" value="At3g26010-like"/>
</dbReference>
<accession>A0AAD4SVC5</accession>